<name>A0A9W6WB15_CANBO</name>
<proteinExistence type="predicted"/>
<dbReference type="EMBL" id="BSXN01001525">
    <property type="protein sequence ID" value="GME73424.1"/>
    <property type="molecule type" value="Genomic_DNA"/>
</dbReference>
<accession>A0A9W6WB15</accession>
<evidence type="ECO:0000313" key="3">
    <source>
        <dbReference type="Proteomes" id="UP001165120"/>
    </source>
</evidence>
<keyword evidence="3" id="KW-1185">Reference proteome</keyword>
<reference evidence="2" key="1">
    <citation type="submission" date="2023-04" db="EMBL/GenBank/DDBJ databases">
        <title>Candida boidinii NBRC 10035.</title>
        <authorList>
            <person name="Ichikawa N."/>
            <person name="Sato H."/>
            <person name="Tonouchi N."/>
        </authorList>
    </citation>
    <scope>NUCLEOTIDE SEQUENCE</scope>
    <source>
        <strain evidence="2">NBRC 10035</strain>
    </source>
</reference>
<feature type="region of interest" description="Disordered" evidence="1">
    <location>
        <begin position="167"/>
        <end position="187"/>
    </location>
</feature>
<gene>
    <name evidence="2" type="ORF">Cboi02_000403600</name>
</gene>
<dbReference type="Pfam" id="PF20977">
    <property type="entry name" value="GatF"/>
    <property type="match status" value="1"/>
</dbReference>
<evidence type="ECO:0000313" key="2">
    <source>
        <dbReference type="EMBL" id="GME73424.1"/>
    </source>
</evidence>
<dbReference type="AlphaFoldDB" id="A0A9W6WB15"/>
<sequence length="211" mass="23147">MLKLCVRQSLALARGLEFKQGAVRGVATGRVFPVLKSELEIEQFVVNSSWRAQDILEAGDVNEAKEAKEANEAKETVDEAMLEGLMKLSGLSIRAVDKEALQRLLVSLEAQLRFTGKLQSLDPAGVMEEEAEVGSRDVAGSTGITRLVGDRQAKELGFRELMAEIQERQEPSAGKGETAASWDPLELSQERDEDNYFVVNEGLLKKSKLGL</sequence>
<evidence type="ECO:0000256" key="1">
    <source>
        <dbReference type="SAM" id="MobiDB-lite"/>
    </source>
</evidence>
<dbReference type="Proteomes" id="UP001165120">
    <property type="component" value="Unassembled WGS sequence"/>
</dbReference>
<comment type="caution">
    <text evidence="2">The sequence shown here is derived from an EMBL/GenBank/DDBJ whole genome shotgun (WGS) entry which is preliminary data.</text>
</comment>
<protein>
    <submittedName>
        <fullName evidence="2">Unnamed protein product</fullName>
    </submittedName>
</protein>
<organism evidence="2 3">
    <name type="scientific">Candida boidinii</name>
    <name type="common">Yeast</name>
    <dbReference type="NCBI Taxonomy" id="5477"/>
    <lineage>
        <taxon>Eukaryota</taxon>
        <taxon>Fungi</taxon>
        <taxon>Dikarya</taxon>
        <taxon>Ascomycota</taxon>
        <taxon>Saccharomycotina</taxon>
        <taxon>Pichiomycetes</taxon>
        <taxon>Pichiales</taxon>
        <taxon>Pichiaceae</taxon>
        <taxon>Ogataea</taxon>
        <taxon>Ogataea/Candida clade</taxon>
    </lineage>
</organism>